<name>A0A167CA99_COLIC</name>
<gene>
    <name evidence="2" type="ORF">CI238_12712</name>
</gene>
<dbReference type="AlphaFoldDB" id="A0A167CA99"/>
<evidence type="ECO:0000256" key="1">
    <source>
        <dbReference type="SAM" id="MobiDB-lite"/>
    </source>
</evidence>
<sequence>MSQRNAACRQPQGGLSGKVDDDVIYVRTQPAKRLPSKQPPAKSTLTTPISQSSDILACVYTGRNIRLPVKRKTRPPKRGVSRGMSASKTNLRVKVGSLLDSQKRETIVYGFLDLKGNFRYQLDQLEPESDQGIVRGGAGSKRVVIQHEQIKYLEHFQGQRRSDVKHKVLEILQRGRDRRLESGEI</sequence>
<evidence type="ECO:0000313" key="3">
    <source>
        <dbReference type="Proteomes" id="UP000076584"/>
    </source>
</evidence>
<comment type="caution">
    <text evidence="2">The sequence shown here is derived from an EMBL/GenBank/DDBJ whole genome shotgun (WGS) entry which is preliminary data.</text>
</comment>
<reference evidence="2 3" key="1">
    <citation type="submission" date="2015-06" db="EMBL/GenBank/DDBJ databases">
        <title>Survival trade-offs in plant roots during colonization by closely related pathogenic and mutualistic fungi.</title>
        <authorList>
            <person name="Hacquard S."/>
            <person name="Kracher B."/>
            <person name="Hiruma K."/>
            <person name="Weinman A."/>
            <person name="Muench P."/>
            <person name="Garrido Oter R."/>
            <person name="Ver Loren van Themaat E."/>
            <person name="Dallerey J.-F."/>
            <person name="Damm U."/>
            <person name="Henrissat B."/>
            <person name="Lespinet O."/>
            <person name="Thon M."/>
            <person name="Kemen E."/>
            <person name="McHardy A.C."/>
            <person name="Schulze-Lefert P."/>
            <person name="O'Connell R.J."/>
        </authorList>
    </citation>
    <scope>NUCLEOTIDE SEQUENCE [LARGE SCALE GENOMIC DNA]</scope>
    <source>
        <strain evidence="2 3">MAFF 238704</strain>
    </source>
</reference>
<organism evidence="2 3">
    <name type="scientific">Colletotrichum incanum</name>
    <name type="common">Soybean anthracnose fungus</name>
    <dbReference type="NCBI Taxonomy" id="1573173"/>
    <lineage>
        <taxon>Eukaryota</taxon>
        <taxon>Fungi</taxon>
        <taxon>Dikarya</taxon>
        <taxon>Ascomycota</taxon>
        <taxon>Pezizomycotina</taxon>
        <taxon>Sordariomycetes</taxon>
        <taxon>Hypocreomycetidae</taxon>
        <taxon>Glomerellales</taxon>
        <taxon>Glomerellaceae</taxon>
        <taxon>Colletotrichum</taxon>
        <taxon>Colletotrichum spaethianum species complex</taxon>
    </lineage>
</organism>
<evidence type="ECO:0000313" key="2">
    <source>
        <dbReference type="EMBL" id="KZL82331.1"/>
    </source>
</evidence>
<keyword evidence="3" id="KW-1185">Reference proteome</keyword>
<protein>
    <submittedName>
        <fullName evidence="2">Uncharacterized protein</fullName>
    </submittedName>
</protein>
<accession>A0A167CA99</accession>
<feature type="region of interest" description="Disordered" evidence="1">
    <location>
        <begin position="1"/>
        <end position="47"/>
    </location>
</feature>
<dbReference type="EMBL" id="LFIW01001456">
    <property type="protein sequence ID" value="KZL82331.1"/>
    <property type="molecule type" value="Genomic_DNA"/>
</dbReference>
<dbReference type="Proteomes" id="UP000076584">
    <property type="component" value="Unassembled WGS sequence"/>
</dbReference>
<proteinExistence type="predicted"/>